<evidence type="ECO:0000313" key="8">
    <source>
        <dbReference type="Proteomes" id="UP000275267"/>
    </source>
</evidence>
<dbReference type="CDD" id="cd10017">
    <property type="entry name" value="B3_DNA"/>
    <property type="match status" value="1"/>
</dbReference>
<dbReference type="EMBL" id="PQIB02000015">
    <property type="protein sequence ID" value="RLM64942.1"/>
    <property type="molecule type" value="Genomic_DNA"/>
</dbReference>
<dbReference type="Gene3D" id="2.40.330.10">
    <property type="entry name" value="DNA-binding pseudobarrel domain"/>
    <property type="match status" value="1"/>
</dbReference>
<evidence type="ECO:0000313" key="7">
    <source>
        <dbReference type="EMBL" id="RLM64942.1"/>
    </source>
</evidence>
<reference evidence="8" key="1">
    <citation type="journal article" date="2019" name="Nat. Commun.">
        <title>The genome of broomcorn millet.</title>
        <authorList>
            <person name="Zou C."/>
            <person name="Miki D."/>
            <person name="Li D."/>
            <person name="Tang Q."/>
            <person name="Xiao L."/>
            <person name="Rajput S."/>
            <person name="Deng P."/>
            <person name="Jia W."/>
            <person name="Huang R."/>
            <person name="Zhang M."/>
            <person name="Sun Y."/>
            <person name="Hu J."/>
            <person name="Fu X."/>
            <person name="Schnable P.S."/>
            <person name="Li F."/>
            <person name="Zhang H."/>
            <person name="Feng B."/>
            <person name="Zhu X."/>
            <person name="Liu R."/>
            <person name="Schnable J.C."/>
            <person name="Zhu J.-K."/>
            <person name="Zhang H."/>
        </authorList>
    </citation>
    <scope>NUCLEOTIDE SEQUENCE [LARGE SCALE GENOMIC DNA]</scope>
</reference>
<keyword evidence="3" id="KW-0238">DNA-binding</keyword>
<dbReference type="InterPro" id="IPR044837">
    <property type="entry name" value="REM16-like"/>
</dbReference>
<dbReference type="Proteomes" id="UP000275267">
    <property type="component" value="Unassembled WGS sequence"/>
</dbReference>
<proteinExistence type="predicted"/>
<dbReference type="InterPro" id="IPR003340">
    <property type="entry name" value="B3_DNA-bd"/>
</dbReference>
<dbReference type="OrthoDB" id="638806at2759"/>
<dbReference type="PANTHER" id="PTHR31391">
    <property type="entry name" value="B3 DOMAIN-CONTAINING PROTEIN OS11G0197600-RELATED"/>
    <property type="match status" value="1"/>
</dbReference>
<dbReference type="SUPFAM" id="SSF101936">
    <property type="entry name" value="DNA-binding pseudobarrel domain"/>
    <property type="match status" value="1"/>
</dbReference>
<dbReference type="Pfam" id="PF02362">
    <property type="entry name" value="B3"/>
    <property type="match status" value="1"/>
</dbReference>
<comment type="subcellular location">
    <subcellularLocation>
        <location evidence="1">Nucleus</location>
    </subcellularLocation>
</comment>
<dbReference type="GO" id="GO:0005634">
    <property type="term" value="C:nucleus"/>
    <property type="evidence" value="ECO:0007669"/>
    <property type="project" value="UniProtKB-SubCell"/>
</dbReference>
<dbReference type="PANTHER" id="PTHR31391:SF134">
    <property type="entry name" value="B3 DOMAIN-CONTAINING PROTEIN OS04G0386900"/>
    <property type="match status" value="1"/>
</dbReference>
<evidence type="ECO:0000256" key="1">
    <source>
        <dbReference type="ARBA" id="ARBA00004123"/>
    </source>
</evidence>
<organism evidence="7 8">
    <name type="scientific">Panicum miliaceum</name>
    <name type="common">Proso millet</name>
    <name type="synonym">Broomcorn millet</name>
    <dbReference type="NCBI Taxonomy" id="4540"/>
    <lineage>
        <taxon>Eukaryota</taxon>
        <taxon>Viridiplantae</taxon>
        <taxon>Streptophyta</taxon>
        <taxon>Embryophyta</taxon>
        <taxon>Tracheophyta</taxon>
        <taxon>Spermatophyta</taxon>
        <taxon>Magnoliopsida</taxon>
        <taxon>Liliopsida</taxon>
        <taxon>Poales</taxon>
        <taxon>Poaceae</taxon>
        <taxon>PACMAD clade</taxon>
        <taxon>Panicoideae</taxon>
        <taxon>Panicodae</taxon>
        <taxon>Paniceae</taxon>
        <taxon>Panicinae</taxon>
        <taxon>Panicum</taxon>
        <taxon>Panicum sect. Panicum</taxon>
    </lineage>
</organism>
<comment type="caution">
    <text evidence="7">The sequence shown here is derived from an EMBL/GenBank/DDBJ whole genome shotgun (WGS) entry which is preliminary data.</text>
</comment>
<evidence type="ECO:0000256" key="4">
    <source>
        <dbReference type="ARBA" id="ARBA00023163"/>
    </source>
</evidence>
<name>A0A3L6PT82_PANMI</name>
<evidence type="ECO:0000256" key="2">
    <source>
        <dbReference type="ARBA" id="ARBA00023015"/>
    </source>
</evidence>
<accession>A0A3L6PT82</accession>
<sequence>MCSLHCDLVTRLALWVCDDQGGLGFLLLPSVLPSRRPAEAEEMASDAALKGKSAASSSAEQSGVAAAAAADGPDDHQLQPGILPLLGKPFFACIMCKSHVHPPFQVVVPRSLAPFLPAATAPATLSWRGRSWGMRFTGGRQIQRLEAGWRGFALDAGLRLGDACVLELVDGGPERVVFRAQVLRADIPAAIRGRAGGDTSASPILID</sequence>
<feature type="domain" description="TF-B3" evidence="6">
    <location>
        <begin position="91"/>
        <end position="186"/>
    </location>
</feature>
<keyword evidence="4" id="KW-0804">Transcription</keyword>
<keyword evidence="2" id="KW-0805">Transcription regulation</keyword>
<evidence type="ECO:0000256" key="3">
    <source>
        <dbReference type="ARBA" id="ARBA00023125"/>
    </source>
</evidence>
<evidence type="ECO:0000259" key="6">
    <source>
        <dbReference type="PROSITE" id="PS50863"/>
    </source>
</evidence>
<keyword evidence="8" id="KW-1185">Reference proteome</keyword>
<keyword evidence="5" id="KW-0539">Nucleus</keyword>
<dbReference type="STRING" id="4540.A0A3L6PT82"/>
<dbReference type="InterPro" id="IPR015300">
    <property type="entry name" value="DNA-bd_pseudobarrel_sf"/>
</dbReference>
<gene>
    <name evidence="7" type="ORF">C2845_PM16G05720</name>
</gene>
<dbReference type="GO" id="GO:0003677">
    <property type="term" value="F:DNA binding"/>
    <property type="evidence" value="ECO:0007669"/>
    <property type="project" value="UniProtKB-KW"/>
</dbReference>
<protein>
    <submittedName>
        <fullName evidence="7">B3 domain-containing protein</fullName>
    </submittedName>
</protein>
<evidence type="ECO:0000256" key="5">
    <source>
        <dbReference type="ARBA" id="ARBA00023242"/>
    </source>
</evidence>
<dbReference type="PROSITE" id="PS50863">
    <property type="entry name" value="B3"/>
    <property type="match status" value="1"/>
</dbReference>
<dbReference type="AlphaFoldDB" id="A0A3L6PT82"/>